<dbReference type="Pfam" id="PF00226">
    <property type="entry name" value="DnaJ"/>
    <property type="match status" value="1"/>
</dbReference>
<dbReference type="Gene3D" id="1.10.287.110">
    <property type="entry name" value="DnaJ domain"/>
    <property type="match status" value="1"/>
</dbReference>
<comment type="caution">
    <text evidence="6">The sequence shown here is derived from an EMBL/GenBank/DDBJ whole genome shotgun (WGS) entry which is preliminary data.</text>
</comment>
<keyword evidence="4" id="KW-0472">Membrane</keyword>
<dbReference type="PROSITE" id="PS50076">
    <property type="entry name" value="DNAJ_2"/>
    <property type="match status" value="1"/>
</dbReference>
<evidence type="ECO:0000256" key="3">
    <source>
        <dbReference type="SAM" id="MobiDB-lite"/>
    </source>
</evidence>
<feature type="compositionally biased region" description="Low complexity" evidence="3">
    <location>
        <begin position="113"/>
        <end position="128"/>
    </location>
</feature>
<keyword evidence="4" id="KW-0812">Transmembrane</keyword>
<dbReference type="GO" id="GO:0005783">
    <property type="term" value="C:endoplasmic reticulum"/>
    <property type="evidence" value="ECO:0007669"/>
    <property type="project" value="TreeGrafter"/>
</dbReference>
<dbReference type="GO" id="GO:0051087">
    <property type="term" value="F:protein-folding chaperone binding"/>
    <property type="evidence" value="ECO:0007669"/>
    <property type="project" value="TreeGrafter"/>
</dbReference>
<protein>
    <submittedName>
        <fullName evidence="6">DnaJ domain</fullName>
    </submittedName>
</protein>
<dbReference type="AlphaFoldDB" id="A0A9N8ERF6"/>
<keyword evidence="7" id="KW-1185">Reference proteome</keyword>
<gene>
    <name evidence="6" type="ORF">SEMRO_1571_G283350.1</name>
</gene>
<dbReference type="PANTHER" id="PTHR44360">
    <property type="entry name" value="DNAJ HOMOLOG SUBFAMILY B MEMBER 9"/>
    <property type="match status" value="1"/>
</dbReference>
<evidence type="ECO:0000256" key="4">
    <source>
        <dbReference type="SAM" id="Phobius"/>
    </source>
</evidence>
<keyword evidence="2" id="KW-0175">Coiled coil</keyword>
<dbReference type="SUPFAM" id="SSF46565">
    <property type="entry name" value="Chaperone J-domain"/>
    <property type="match status" value="1"/>
</dbReference>
<feature type="coiled-coil region" evidence="2">
    <location>
        <begin position="235"/>
        <end position="265"/>
    </location>
</feature>
<evidence type="ECO:0000256" key="1">
    <source>
        <dbReference type="ARBA" id="ARBA00023186"/>
    </source>
</evidence>
<dbReference type="GO" id="GO:0051787">
    <property type="term" value="F:misfolded protein binding"/>
    <property type="evidence" value="ECO:0007669"/>
    <property type="project" value="TreeGrafter"/>
</dbReference>
<accession>A0A9N8ERF6</accession>
<feature type="region of interest" description="Disordered" evidence="3">
    <location>
        <begin position="103"/>
        <end position="129"/>
    </location>
</feature>
<proteinExistence type="predicted"/>
<keyword evidence="4" id="KW-1133">Transmembrane helix</keyword>
<dbReference type="CDD" id="cd06257">
    <property type="entry name" value="DnaJ"/>
    <property type="match status" value="1"/>
</dbReference>
<feature type="region of interest" description="Disordered" evidence="3">
    <location>
        <begin position="290"/>
        <end position="313"/>
    </location>
</feature>
<reference evidence="6" key="1">
    <citation type="submission" date="2020-06" db="EMBL/GenBank/DDBJ databases">
        <authorList>
            <consortium name="Plant Systems Biology data submission"/>
        </authorList>
    </citation>
    <scope>NUCLEOTIDE SEQUENCE</scope>
    <source>
        <strain evidence="6">D6</strain>
    </source>
</reference>
<dbReference type="InterPro" id="IPR036869">
    <property type="entry name" value="J_dom_sf"/>
</dbReference>
<name>A0A9N8ERF6_9STRA</name>
<dbReference type="OrthoDB" id="47664at2759"/>
<dbReference type="GO" id="GO:0036503">
    <property type="term" value="P:ERAD pathway"/>
    <property type="evidence" value="ECO:0007669"/>
    <property type="project" value="TreeGrafter"/>
</dbReference>
<dbReference type="PANTHER" id="PTHR44360:SF1">
    <property type="entry name" value="DNAJ HOMOLOG SUBFAMILY B MEMBER 9"/>
    <property type="match status" value="1"/>
</dbReference>
<dbReference type="PRINTS" id="PR00625">
    <property type="entry name" value="JDOMAIN"/>
</dbReference>
<dbReference type="InterPro" id="IPR051948">
    <property type="entry name" value="Hsp70_co-chaperone_J-domain"/>
</dbReference>
<sequence length="506" mass="56820">MTAPHAQHQRQLVLKWVLLLSVLSVSFGFHSISPPAPLHAPSFRWNTYDCKPHGSFSLSAVKVKTSDDDSTTSTTLYDILGASPDDSRAELKRRYAQLARQTHPDAMIRRNRNNNSTATSTSSTTSTTEHSFSDIAEAYRVLSDAKLKKRYDRELAAAAFSRHVSQMASDWTEQAAPKVSSMLDTIAVPFLRRTTATTLAGIQAVATRPTTEDVVVSAMKAAQKAGRMVDDLELLEQSEALEAQLQEQLDQAQALKAQLDNTSLRRVQMALQTPNATISTHDAWSLLQHWKQQQQQHHSNDTSTTTSKNKNNKQIPVVEQKITDWTTIQQELETTNQRVDQLVTKYQDSERALQQARAQKVMALQEQKRAREALERAKRNVAATNQQVNAATKDLAQAAVALETKSHERHKLEQKYQKQHTAVAATLHKSSKQKSLGVVVPLVVRNNTDSSQNEEEEEDLEALQEKERQLLQEYKQLEIQANKLQQQANKLKDKAQKINQTQAAKP</sequence>
<keyword evidence="1" id="KW-0143">Chaperone</keyword>
<feature type="coiled-coil region" evidence="2">
    <location>
        <begin position="446"/>
        <end position="504"/>
    </location>
</feature>
<dbReference type="SMART" id="SM00271">
    <property type="entry name" value="DnaJ"/>
    <property type="match status" value="1"/>
</dbReference>
<evidence type="ECO:0000259" key="5">
    <source>
        <dbReference type="PROSITE" id="PS50076"/>
    </source>
</evidence>
<dbReference type="Proteomes" id="UP001153069">
    <property type="component" value="Unassembled WGS sequence"/>
</dbReference>
<feature type="transmembrane region" description="Helical" evidence="4">
    <location>
        <begin position="12"/>
        <end position="32"/>
    </location>
</feature>
<evidence type="ECO:0000313" key="6">
    <source>
        <dbReference type="EMBL" id="CAB9524709.1"/>
    </source>
</evidence>
<dbReference type="EMBL" id="CAICTM010001569">
    <property type="protein sequence ID" value="CAB9524709.1"/>
    <property type="molecule type" value="Genomic_DNA"/>
</dbReference>
<feature type="domain" description="J" evidence="5">
    <location>
        <begin position="75"/>
        <end position="155"/>
    </location>
</feature>
<dbReference type="InterPro" id="IPR001623">
    <property type="entry name" value="DnaJ_domain"/>
</dbReference>
<organism evidence="6 7">
    <name type="scientific">Seminavis robusta</name>
    <dbReference type="NCBI Taxonomy" id="568900"/>
    <lineage>
        <taxon>Eukaryota</taxon>
        <taxon>Sar</taxon>
        <taxon>Stramenopiles</taxon>
        <taxon>Ochrophyta</taxon>
        <taxon>Bacillariophyta</taxon>
        <taxon>Bacillariophyceae</taxon>
        <taxon>Bacillariophycidae</taxon>
        <taxon>Naviculales</taxon>
        <taxon>Naviculaceae</taxon>
        <taxon>Seminavis</taxon>
    </lineage>
</organism>
<evidence type="ECO:0000313" key="7">
    <source>
        <dbReference type="Proteomes" id="UP001153069"/>
    </source>
</evidence>
<feature type="coiled-coil region" evidence="2">
    <location>
        <begin position="332"/>
        <end position="394"/>
    </location>
</feature>
<evidence type="ECO:0000256" key="2">
    <source>
        <dbReference type="SAM" id="Coils"/>
    </source>
</evidence>